<comment type="subcellular location">
    <subcellularLocation>
        <location evidence="1">Cell membrane</location>
        <topology evidence="1">Multi-pass membrane protein</topology>
    </subcellularLocation>
</comment>
<evidence type="ECO:0000256" key="6">
    <source>
        <dbReference type="SAM" id="Phobius"/>
    </source>
</evidence>
<feature type="transmembrane region" description="Helical" evidence="6">
    <location>
        <begin position="253"/>
        <end position="277"/>
    </location>
</feature>
<keyword evidence="8" id="KW-1185">Reference proteome</keyword>
<dbReference type="InterPro" id="IPR050833">
    <property type="entry name" value="Poly_Biosynth_Transport"/>
</dbReference>
<evidence type="ECO:0000313" key="8">
    <source>
        <dbReference type="Proteomes" id="UP000515312"/>
    </source>
</evidence>
<feature type="transmembrane region" description="Helical" evidence="6">
    <location>
        <begin position="162"/>
        <end position="181"/>
    </location>
</feature>
<accession>A0A7G8BKX5</accession>
<feature type="transmembrane region" description="Helical" evidence="6">
    <location>
        <begin position="340"/>
        <end position="358"/>
    </location>
</feature>
<name>A0A7G8BKX5_9BACT</name>
<dbReference type="EMBL" id="CP060394">
    <property type="protein sequence ID" value="QNI33195.1"/>
    <property type="molecule type" value="Genomic_DNA"/>
</dbReference>
<feature type="transmembrane region" description="Helical" evidence="6">
    <location>
        <begin position="123"/>
        <end position="142"/>
    </location>
</feature>
<dbReference type="Proteomes" id="UP000515312">
    <property type="component" value="Chromosome"/>
</dbReference>
<keyword evidence="5 6" id="KW-0472">Membrane</keyword>
<feature type="transmembrane region" description="Helical" evidence="6">
    <location>
        <begin position="55"/>
        <end position="76"/>
    </location>
</feature>
<dbReference type="GO" id="GO:0005886">
    <property type="term" value="C:plasma membrane"/>
    <property type="evidence" value="ECO:0007669"/>
    <property type="project" value="UniProtKB-SubCell"/>
</dbReference>
<keyword evidence="3 6" id="KW-0812">Transmembrane</keyword>
<evidence type="ECO:0000256" key="4">
    <source>
        <dbReference type="ARBA" id="ARBA00022989"/>
    </source>
</evidence>
<evidence type="ECO:0000256" key="3">
    <source>
        <dbReference type="ARBA" id="ARBA00022692"/>
    </source>
</evidence>
<dbReference type="RefSeq" id="WP_186744427.1">
    <property type="nucleotide sequence ID" value="NZ_CP060394.1"/>
</dbReference>
<sequence length="656" mass="72062">MVKRGPTQEVKTLQSRILSGSFVLLSGSGLATAINFAYNIAVARFLGPTGFGHATAVYTLLTLISAVTLSFQIVSAKMVAQQSSPEDKGAAYRDFHRGAWGCGILAGLLLLLFQSAIAEYLKLPSPFLVALLAVGAAFYVPLGSRRGYIQGAYGFRRLATNLVLEGAVRLGGSLLLIMLGLGVEGVIAANSAAVAVAYLAAVPKLPTLIPNQLRLSYALRETLQGMVFFAGQVLINNCDIVLVKHFFAPNTAGLYAAVAMVGRVIFAFSSAVVNTMFPLAAGTREEERRNHKLLTTSLLLVLGIGSVLAIALCITPASLWTTFFGSGFAIGGRHGLPYLLALYAITTVIYSLSVVIITYEMSYKIANTSWIQLAFSGVVVAGICRFHSSLQQVILVQLILMFILLALVALPFFRSTLGESEVLQPFEPVRPIRVLRRISEDEVIAEFLKSDFDNPAFRDYREALREIVINPDLDDAGENAKRRALFFIRHLSLWKELPSGTSWYEVEVRETGLDHIRAFPRAQWRKLARGNYSITDVAERIRKYDNVVEGPFLSKITAIRNQLLKEDAILGTVVLIGINESEPLTVLDGNHRLVAATLTSPHSVHKLRFLCGLSPRMTQCCWYNTNPLTLFRYGRNLLAHLVRDPERELTRLLQSS</sequence>
<feature type="transmembrane region" description="Helical" evidence="6">
    <location>
        <begin position="298"/>
        <end position="320"/>
    </location>
</feature>
<dbReference type="PANTHER" id="PTHR30250:SF26">
    <property type="entry name" value="PSMA PROTEIN"/>
    <property type="match status" value="1"/>
</dbReference>
<protein>
    <submittedName>
        <fullName evidence="7">Oligosaccharide flippase family protein</fullName>
    </submittedName>
</protein>
<evidence type="ECO:0000256" key="1">
    <source>
        <dbReference type="ARBA" id="ARBA00004651"/>
    </source>
</evidence>
<keyword evidence="4 6" id="KW-1133">Transmembrane helix</keyword>
<feature type="transmembrane region" description="Helical" evidence="6">
    <location>
        <begin position="97"/>
        <end position="117"/>
    </location>
</feature>
<organism evidence="7 8">
    <name type="scientific">Alloacidobacterium dinghuense</name>
    <dbReference type="NCBI Taxonomy" id="2763107"/>
    <lineage>
        <taxon>Bacteria</taxon>
        <taxon>Pseudomonadati</taxon>
        <taxon>Acidobacteriota</taxon>
        <taxon>Terriglobia</taxon>
        <taxon>Terriglobales</taxon>
        <taxon>Acidobacteriaceae</taxon>
        <taxon>Alloacidobacterium</taxon>
    </lineage>
</organism>
<reference evidence="7 8" key="1">
    <citation type="submission" date="2020-08" db="EMBL/GenBank/DDBJ databases">
        <title>Edaphobacter telluris sp. nov. and Acidobacterium dinghuensis sp. nov., two acidobacteria isolated from forest soil.</title>
        <authorList>
            <person name="Fu J."/>
            <person name="Qiu L."/>
        </authorList>
    </citation>
    <scope>NUCLEOTIDE SEQUENCE [LARGE SCALE GENOMIC DNA]</scope>
    <source>
        <strain evidence="7">4Y35</strain>
    </source>
</reference>
<dbReference type="KEGG" id="adin:H7849_04280"/>
<evidence type="ECO:0000256" key="2">
    <source>
        <dbReference type="ARBA" id="ARBA00022475"/>
    </source>
</evidence>
<dbReference type="PANTHER" id="PTHR30250">
    <property type="entry name" value="PST FAMILY PREDICTED COLANIC ACID TRANSPORTER"/>
    <property type="match status" value="1"/>
</dbReference>
<feature type="transmembrane region" description="Helical" evidence="6">
    <location>
        <begin position="21"/>
        <end position="43"/>
    </location>
</feature>
<evidence type="ECO:0000313" key="7">
    <source>
        <dbReference type="EMBL" id="QNI33195.1"/>
    </source>
</evidence>
<dbReference type="AlphaFoldDB" id="A0A7G8BKX5"/>
<gene>
    <name evidence="7" type="ORF">H7849_04280</name>
</gene>
<feature type="transmembrane region" description="Helical" evidence="6">
    <location>
        <begin position="394"/>
        <end position="413"/>
    </location>
</feature>
<keyword evidence="2" id="KW-1003">Cell membrane</keyword>
<proteinExistence type="predicted"/>
<evidence type="ECO:0000256" key="5">
    <source>
        <dbReference type="ARBA" id="ARBA00023136"/>
    </source>
</evidence>